<dbReference type="CDD" id="cd02440">
    <property type="entry name" value="AdoMet_MTases"/>
    <property type="match status" value="1"/>
</dbReference>
<keyword evidence="4" id="KW-0949">S-adenosyl-L-methionine</keyword>
<dbReference type="BioCyc" id="PMAR59922:G1G80-1479-MONOMER"/>
<dbReference type="PANTHER" id="PTHR44068:SF11">
    <property type="entry name" value="GERANYL DIPHOSPHATE 2-C-METHYLTRANSFERASE"/>
    <property type="match status" value="1"/>
</dbReference>
<dbReference type="FunFam" id="3.40.50.150:FF:000461">
    <property type="entry name" value="Sarcosine/dimethylglycine N-methyltransferase"/>
    <property type="match status" value="1"/>
</dbReference>
<protein>
    <submittedName>
        <fullName evidence="7">Putative sarcosine-dimethylglycine methyltransferase</fullName>
    </submittedName>
</protein>
<keyword evidence="3 7" id="KW-0808">Transferase</keyword>
<dbReference type="GO" id="GO:0019286">
    <property type="term" value="P:glycine betaine biosynthetic process from glycine"/>
    <property type="evidence" value="ECO:0007669"/>
    <property type="project" value="UniProtKB-ARBA"/>
</dbReference>
<dbReference type="Proteomes" id="UP000002274">
    <property type="component" value="Chromosome"/>
</dbReference>
<evidence type="ECO:0000256" key="1">
    <source>
        <dbReference type="ARBA" id="ARBA00008361"/>
    </source>
</evidence>
<dbReference type="AlphaFoldDB" id="A2CAD6"/>
<dbReference type="PANTHER" id="PTHR44068">
    <property type="entry name" value="ZGC:194242"/>
    <property type="match status" value="1"/>
</dbReference>
<dbReference type="GO" id="GO:0032259">
    <property type="term" value="P:methylation"/>
    <property type="evidence" value="ECO:0007669"/>
    <property type="project" value="UniProtKB-KW"/>
</dbReference>
<dbReference type="Pfam" id="PF08241">
    <property type="entry name" value="Methyltransf_11"/>
    <property type="match status" value="1"/>
</dbReference>
<dbReference type="InterPro" id="IPR029063">
    <property type="entry name" value="SAM-dependent_MTases_sf"/>
</dbReference>
<organism evidence="7 8">
    <name type="scientific">Prochlorococcus marinus (strain MIT 9303)</name>
    <dbReference type="NCBI Taxonomy" id="59922"/>
    <lineage>
        <taxon>Bacteria</taxon>
        <taxon>Bacillati</taxon>
        <taxon>Cyanobacteriota</taxon>
        <taxon>Cyanophyceae</taxon>
        <taxon>Synechococcales</taxon>
        <taxon>Prochlorococcaceae</taxon>
        <taxon>Prochlorococcus</taxon>
    </lineage>
</organism>
<dbReference type="InterPro" id="IPR050447">
    <property type="entry name" value="Erg6_SMT_methyltransf"/>
</dbReference>
<comment type="pathway">
    <text evidence="5">Amine and polyamine biosynthesis; betaine biosynthesis via glycine pathway; betaine from glycine: step 3/3.</text>
</comment>
<accession>A2CAD6</accession>
<dbReference type="STRING" id="59922.P9303_17021"/>
<dbReference type="Gene3D" id="3.40.50.150">
    <property type="entry name" value="Vaccinia Virus protein VP39"/>
    <property type="match status" value="1"/>
</dbReference>
<dbReference type="InterPro" id="IPR013216">
    <property type="entry name" value="Methyltransf_11"/>
</dbReference>
<evidence type="ECO:0000256" key="2">
    <source>
        <dbReference type="ARBA" id="ARBA00022603"/>
    </source>
</evidence>
<comment type="similarity">
    <text evidence="1">Belongs to the methyltransferase superfamily.</text>
</comment>
<evidence type="ECO:0000256" key="5">
    <source>
        <dbReference type="ARBA" id="ARBA00060542"/>
    </source>
</evidence>
<dbReference type="KEGG" id="pmf:P9303_17021"/>
<evidence type="ECO:0000256" key="4">
    <source>
        <dbReference type="ARBA" id="ARBA00022691"/>
    </source>
</evidence>
<dbReference type="GO" id="GO:0052729">
    <property type="term" value="F:dimethylglycine N-methyltransferase activity"/>
    <property type="evidence" value="ECO:0007669"/>
    <property type="project" value="UniProtKB-ARBA"/>
</dbReference>
<dbReference type="HOGENOM" id="CLU_039068_6_2_3"/>
<name>A2CAD6_PROM3</name>
<reference evidence="7 8" key="1">
    <citation type="journal article" date="2007" name="PLoS Genet.">
        <title>Patterns and implications of gene gain and loss in the evolution of Prochlorococcus.</title>
        <authorList>
            <person name="Kettler G.C."/>
            <person name="Martiny A.C."/>
            <person name="Huang K."/>
            <person name="Zucker J."/>
            <person name="Coleman M.L."/>
            <person name="Rodrigue S."/>
            <person name="Chen F."/>
            <person name="Lapidus A."/>
            <person name="Ferriera S."/>
            <person name="Johnson J."/>
            <person name="Steglich C."/>
            <person name="Church G.M."/>
            <person name="Richardson P."/>
            <person name="Chisholm S.W."/>
        </authorList>
    </citation>
    <scope>NUCLEOTIDE SEQUENCE [LARGE SCALE GENOMIC DNA]</scope>
    <source>
        <strain evidence="7 8">MIT 9303</strain>
    </source>
</reference>
<proteinExistence type="inferred from homology"/>
<gene>
    <name evidence="7" type="ordered locus">P9303_17021</name>
</gene>
<dbReference type="EMBL" id="CP000554">
    <property type="protein sequence ID" value="ABM78446.1"/>
    <property type="molecule type" value="Genomic_DNA"/>
</dbReference>
<sequence length="282" mass="31226">MSSPSSQQAPSSATVAASYYDSNDADRFYAEIWGGEDIHIGLYENADQAIASASERTVEALMELATQPPAEGCVVDLGSGYGGAARRIAKQWQVNVHAVNISAVENMRHRDLNNAAGLARLITVHDASFEEVPLPDGIADVVWSQDAILHSGNRLQVMNEVSRLLKPGGVFVLTDPMACDGIEANALQPILDRIHLSDLASPDRYRIWAEASGMTRDVWQERTEMLVRHYTRVREELRRRHQELASVISTDYLSRMDAGLGHWIEGGSQGRLCWGLMRFTKH</sequence>
<evidence type="ECO:0000313" key="8">
    <source>
        <dbReference type="Proteomes" id="UP000002274"/>
    </source>
</evidence>
<evidence type="ECO:0000313" key="7">
    <source>
        <dbReference type="EMBL" id="ABM78446.1"/>
    </source>
</evidence>
<evidence type="ECO:0000259" key="6">
    <source>
        <dbReference type="Pfam" id="PF08241"/>
    </source>
</evidence>
<feature type="domain" description="Methyltransferase type 11" evidence="6">
    <location>
        <begin position="75"/>
        <end position="173"/>
    </location>
</feature>
<keyword evidence="2 7" id="KW-0489">Methyltransferase</keyword>
<evidence type="ECO:0000256" key="3">
    <source>
        <dbReference type="ARBA" id="ARBA00022679"/>
    </source>
</evidence>
<dbReference type="RefSeq" id="WP_011826334.1">
    <property type="nucleotide sequence ID" value="NC_008820.1"/>
</dbReference>
<dbReference type="SUPFAM" id="SSF53335">
    <property type="entry name" value="S-adenosyl-L-methionine-dependent methyltransferases"/>
    <property type="match status" value="1"/>
</dbReference>